<dbReference type="InterPro" id="IPR002397">
    <property type="entry name" value="Cyt_P450_B"/>
</dbReference>
<evidence type="ECO:0000313" key="3">
    <source>
        <dbReference type="EMBL" id="NKQ56713.1"/>
    </source>
</evidence>
<dbReference type="InterPro" id="IPR001128">
    <property type="entry name" value="Cyt_P450"/>
</dbReference>
<dbReference type="PRINTS" id="PR00359">
    <property type="entry name" value="BP450"/>
</dbReference>
<accession>A0ABX1JAA9</accession>
<keyword evidence="2" id="KW-0408">Iron</keyword>
<reference evidence="3 4" key="1">
    <citation type="submission" date="2020-04" db="EMBL/GenBank/DDBJ databases">
        <title>Novel species.</title>
        <authorList>
            <person name="Teo W.F.A."/>
            <person name="Lipun K."/>
            <person name="Srisuk N."/>
            <person name="Duangmal K."/>
        </authorList>
    </citation>
    <scope>NUCLEOTIDE SEQUENCE [LARGE SCALE GENOMIC DNA]</scope>
    <source>
        <strain evidence="3 4">K13G38</strain>
    </source>
</reference>
<evidence type="ECO:0000313" key="4">
    <source>
        <dbReference type="Proteomes" id="UP000715441"/>
    </source>
</evidence>
<dbReference type="Pfam" id="PF00067">
    <property type="entry name" value="p450"/>
    <property type="match status" value="1"/>
</dbReference>
<comment type="caution">
    <text evidence="3">The sequence shown here is derived from an EMBL/GenBank/DDBJ whole genome shotgun (WGS) entry which is preliminary data.</text>
</comment>
<keyword evidence="2" id="KW-0503">Monooxygenase</keyword>
<keyword evidence="4" id="KW-1185">Reference proteome</keyword>
<dbReference type="Gene3D" id="1.10.630.10">
    <property type="entry name" value="Cytochrome P450"/>
    <property type="match status" value="1"/>
</dbReference>
<keyword evidence="2" id="KW-0560">Oxidoreductase</keyword>
<protein>
    <submittedName>
        <fullName evidence="3">Cytochrome P450</fullName>
    </submittedName>
</protein>
<dbReference type="PANTHER" id="PTHR46696">
    <property type="entry name" value="P450, PUTATIVE (EUROFUNG)-RELATED"/>
    <property type="match status" value="1"/>
</dbReference>
<dbReference type="EMBL" id="JAAXLS010000026">
    <property type="protein sequence ID" value="NKQ56713.1"/>
    <property type="molecule type" value="Genomic_DNA"/>
</dbReference>
<evidence type="ECO:0000256" key="1">
    <source>
        <dbReference type="ARBA" id="ARBA00010617"/>
    </source>
</evidence>
<dbReference type="PANTHER" id="PTHR46696:SF6">
    <property type="entry name" value="P450, PUTATIVE (EUROFUNG)-RELATED"/>
    <property type="match status" value="1"/>
</dbReference>
<dbReference type="InterPro" id="IPR036396">
    <property type="entry name" value="Cyt_P450_sf"/>
</dbReference>
<dbReference type="RefSeq" id="WP_168519743.1">
    <property type="nucleotide sequence ID" value="NZ_JAAXLS010000026.1"/>
</dbReference>
<dbReference type="InterPro" id="IPR017972">
    <property type="entry name" value="Cyt_P450_CS"/>
</dbReference>
<organism evidence="3 4">
    <name type="scientific">Amycolatopsis acididurans</name>
    <dbReference type="NCBI Taxonomy" id="2724524"/>
    <lineage>
        <taxon>Bacteria</taxon>
        <taxon>Bacillati</taxon>
        <taxon>Actinomycetota</taxon>
        <taxon>Actinomycetes</taxon>
        <taxon>Pseudonocardiales</taxon>
        <taxon>Pseudonocardiaceae</taxon>
        <taxon>Amycolatopsis</taxon>
    </lineage>
</organism>
<name>A0ABX1JAA9_9PSEU</name>
<proteinExistence type="inferred from homology"/>
<keyword evidence="2" id="KW-0349">Heme</keyword>
<comment type="similarity">
    <text evidence="1 2">Belongs to the cytochrome P450 family.</text>
</comment>
<evidence type="ECO:0000256" key="2">
    <source>
        <dbReference type="RuleBase" id="RU000461"/>
    </source>
</evidence>
<sequence length="413" mass="46094">MNAKKDLAVEFDHHSPDFNRDPVPDLAALRKKCPLGYTESHDGYWVATTYDNARRVLSEPENFTVERSADGLRGGKLIPSAPHAPLILPGALDGKPHDRLRDPLRRYFLRPYVEKRMADTVRGIVRDLIAGLRTREEFDFAAEFSFELTVRTIFHFVGLDNDIADKAEFIRMLEDAFAIDPEAGSDRDSVAEVTSSRYLEAEALVRRVVETRKAADDPGDDLIGIMVAAEPALAVDEIVSLTLSLVLGGVRTTAATLENIVWHLDADRELRRELAADRGRIPRVVDELVRYYPATPVVARTAVRDVELDGVPIKEGDRIAAVIPAANLDEDRFPCAERIDPDRRDGPPLTFGAGIHYCMGVWLAKMELRLAIEGLLDNMPGYTVDREKSRRFEKLGVNNGWARLVVHPGPATR</sequence>
<gene>
    <name evidence="3" type="ORF">HFP15_27950</name>
</gene>
<dbReference type="PRINTS" id="PR00385">
    <property type="entry name" value="P450"/>
</dbReference>
<keyword evidence="2" id="KW-0479">Metal-binding</keyword>
<dbReference type="PROSITE" id="PS00086">
    <property type="entry name" value="CYTOCHROME_P450"/>
    <property type="match status" value="1"/>
</dbReference>
<dbReference type="Proteomes" id="UP000715441">
    <property type="component" value="Unassembled WGS sequence"/>
</dbReference>
<dbReference type="SUPFAM" id="SSF48264">
    <property type="entry name" value="Cytochrome P450"/>
    <property type="match status" value="1"/>
</dbReference>